<proteinExistence type="predicted"/>
<evidence type="ECO:0000256" key="1">
    <source>
        <dbReference type="SAM" id="Coils"/>
    </source>
</evidence>
<protein>
    <submittedName>
        <fullName evidence="2">Uncharacterized protein</fullName>
    </submittedName>
</protein>
<keyword evidence="1" id="KW-0175">Coiled coil</keyword>
<dbReference type="Proteomes" id="UP001358193">
    <property type="component" value="Segment"/>
</dbReference>
<evidence type="ECO:0000313" key="3">
    <source>
        <dbReference type="Proteomes" id="UP001358193"/>
    </source>
</evidence>
<feature type="coiled-coil region" evidence="1">
    <location>
        <begin position="176"/>
        <end position="203"/>
    </location>
</feature>
<keyword evidence="3" id="KW-1185">Reference proteome</keyword>
<reference evidence="2 3" key="1">
    <citation type="submission" date="2023-11" db="EMBL/GenBank/DDBJ databases">
        <authorList>
            <person name="Cook R."/>
            <person name="Crisci M."/>
            <person name="Pye H."/>
            <person name="Adriaenssens E."/>
            <person name="Santini J."/>
        </authorList>
    </citation>
    <scope>NUCLEOTIDE SEQUENCE [LARGE SCALE GENOMIC DNA]</scope>
    <source>
        <strain evidence="2">Lak_Megaphage_Sonny</strain>
    </source>
</reference>
<evidence type="ECO:0000313" key="2">
    <source>
        <dbReference type="EMBL" id="WQJ53651.1"/>
    </source>
</evidence>
<organism evidence="2 3">
    <name type="scientific">phage Lak_Megaphage_Sonny</name>
    <dbReference type="NCBI Taxonomy" id="3109229"/>
    <lineage>
        <taxon>Viruses</taxon>
        <taxon>Duplodnaviria</taxon>
        <taxon>Heunggongvirae</taxon>
        <taxon>Uroviricota</taxon>
        <taxon>Caudoviricetes</taxon>
        <taxon>Caudoviricetes code 15 clade</taxon>
    </lineage>
</organism>
<accession>A0ABZ0Z4N9</accession>
<name>A0ABZ0Z4N9_9CAUD</name>
<sequence>MIKIKTTNNQSQRQVIKVSHEGDFIYKVKYIDEKETKLYFLWASTPFKTFVTKKERISELYFEQKEIAELYAQHTTGDDKYDYLYIHTNFIGHEQFKKYGKFKVDTSFLTVYFLFDDRYKGSLGYSFRFGDIEYFLKNINSCYKQLKDHIDKYDNGIEIVSSFDVVTLKTIPYEKIKASSDEMEELKKLISQYKEDMDKYQEFLTNLLSR</sequence>
<dbReference type="EMBL" id="OR769223">
    <property type="protein sequence ID" value="WQJ53651.1"/>
    <property type="molecule type" value="Genomic_DNA"/>
</dbReference>